<evidence type="ECO:0000313" key="1">
    <source>
        <dbReference type="Proteomes" id="UP000038045"/>
    </source>
</evidence>
<accession>A0A0N4ZML5</accession>
<reference evidence="2" key="1">
    <citation type="submission" date="2017-02" db="UniProtKB">
        <authorList>
            <consortium name="WormBaseParasite"/>
        </authorList>
    </citation>
    <scope>IDENTIFICATION</scope>
</reference>
<dbReference type="Proteomes" id="UP000038045">
    <property type="component" value="Unplaced"/>
</dbReference>
<sequence>MWWLFFEDDDIFQWLWRRIKRKCEKNNGKRLIFGSSTPRDLSYLNNIPYKHRIYNAEIPRPVIITNPSIYDDKKKKSGNIKDDVEKIKKKEKKELKLKNLSKVLINSFNINSDEEEDSKSLSPYSEPDLSNDRYNFLPIPLSLSNTNNHRSLNETTFRNSFNKDQDEEEKTIPLEILCISQCNHPAYNVHDSPLKEQIILNDKGKLLLNDSQQMLFDHNFEEYEERKVCKTRDLESLRDEIEKINFRKMTD</sequence>
<evidence type="ECO:0000313" key="2">
    <source>
        <dbReference type="WBParaSite" id="PTRK_0000978350.1"/>
    </source>
</evidence>
<dbReference type="WBParaSite" id="PTRK_0000978350.1">
    <property type="protein sequence ID" value="PTRK_0000978350.1"/>
    <property type="gene ID" value="PTRK_0000978350"/>
</dbReference>
<organism evidence="1 2">
    <name type="scientific">Parastrongyloides trichosuri</name>
    <name type="common">Possum-specific nematode worm</name>
    <dbReference type="NCBI Taxonomy" id="131310"/>
    <lineage>
        <taxon>Eukaryota</taxon>
        <taxon>Metazoa</taxon>
        <taxon>Ecdysozoa</taxon>
        <taxon>Nematoda</taxon>
        <taxon>Chromadorea</taxon>
        <taxon>Rhabditida</taxon>
        <taxon>Tylenchina</taxon>
        <taxon>Panagrolaimomorpha</taxon>
        <taxon>Strongyloidoidea</taxon>
        <taxon>Strongyloididae</taxon>
        <taxon>Parastrongyloides</taxon>
    </lineage>
</organism>
<proteinExistence type="predicted"/>
<name>A0A0N4ZML5_PARTI</name>
<protein>
    <submittedName>
        <fullName evidence="2">Uncharacterized protein</fullName>
    </submittedName>
</protein>
<keyword evidence="1" id="KW-1185">Reference proteome</keyword>
<dbReference type="AlphaFoldDB" id="A0A0N4ZML5"/>